<organism evidence="1 2">
    <name type="scientific">Actinacidiphila glaucinigra</name>
    <dbReference type="NCBI Taxonomy" id="235986"/>
    <lineage>
        <taxon>Bacteria</taxon>
        <taxon>Bacillati</taxon>
        <taxon>Actinomycetota</taxon>
        <taxon>Actinomycetes</taxon>
        <taxon>Kitasatosporales</taxon>
        <taxon>Streptomycetaceae</taxon>
        <taxon>Actinacidiphila</taxon>
    </lineage>
</organism>
<reference evidence="1 2" key="1">
    <citation type="submission" date="2017-06" db="EMBL/GenBank/DDBJ databases">
        <authorList>
            <person name="Kim H.J."/>
            <person name="Triplett B.A."/>
        </authorList>
    </citation>
    <scope>NUCLEOTIDE SEQUENCE [LARGE SCALE GENOMIC DNA]</scope>
    <source>
        <strain evidence="1 2">CGMCC 4.1858</strain>
    </source>
</reference>
<dbReference type="AlphaFoldDB" id="A0A239JF74"/>
<dbReference type="EMBL" id="FZOF01000013">
    <property type="protein sequence ID" value="SNT04470.1"/>
    <property type="molecule type" value="Genomic_DNA"/>
</dbReference>
<name>A0A239JF74_9ACTN</name>
<sequence length="69" mass="7513">MTTGSHPCTVLRAPGTDTVRVDGQRIARQSGRVQHMDDIFGEIVEEIVEETAEELGGEVAEDIVEGLFD</sequence>
<keyword evidence="2" id="KW-1185">Reference proteome</keyword>
<evidence type="ECO:0000313" key="2">
    <source>
        <dbReference type="Proteomes" id="UP000198280"/>
    </source>
</evidence>
<proteinExistence type="predicted"/>
<dbReference type="GeneID" id="95790417"/>
<gene>
    <name evidence="1" type="ORF">SAMN05216252_1132</name>
</gene>
<evidence type="ECO:0000313" key="1">
    <source>
        <dbReference type="EMBL" id="SNT04470.1"/>
    </source>
</evidence>
<protein>
    <submittedName>
        <fullName evidence="1">Uncharacterized protein</fullName>
    </submittedName>
</protein>
<dbReference type="RefSeq" id="WP_089225975.1">
    <property type="nucleotide sequence ID" value="NZ_CP108152.1"/>
</dbReference>
<dbReference type="Proteomes" id="UP000198280">
    <property type="component" value="Unassembled WGS sequence"/>
</dbReference>
<accession>A0A239JF74</accession>